<reference evidence="14" key="1">
    <citation type="submission" date="2022-03" db="EMBL/GenBank/DDBJ databases">
        <authorList>
            <person name="Martin C."/>
        </authorList>
    </citation>
    <scope>NUCLEOTIDE SEQUENCE</scope>
</reference>
<dbReference type="InterPro" id="IPR050365">
    <property type="entry name" value="TIM50"/>
</dbReference>
<feature type="region of interest" description="Disordered" evidence="13">
    <location>
        <begin position="71"/>
        <end position="95"/>
    </location>
</feature>
<evidence type="ECO:0000256" key="1">
    <source>
        <dbReference type="ARBA" id="ARBA00004434"/>
    </source>
</evidence>
<dbReference type="InterPro" id="IPR036412">
    <property type="entry name" value="HAD-like_sf"/>
</dbReference>
<evidence type="ECO:0000313" key="15">
    <source>
        <dbReference type="Proteomes" id="UP000749559"/>
    </source>
</evidence>
<sequence length="393" mass="45553">AAIKNMCILKNLQFFRTLPKLTLYPQCASFSTKPDIPRILRIRQICMGCRNYSGTKSQSGSLTDDILKQKFTQESSKDSPENDEKQSKKGSKGKRFENWTGKNAWKLGLVFMSGWSIMTGGYMFYLWGSPKRDENGQIIQDEFMKLPTMEQYFRRAINEFEFFKKMIKEPTSEKLLPDPLKEPYYQPPYTLVLEMTGVLVHPDWTLNTGWRFQKRPGVAYFLQQVGPPLFEVVIYTAENGFTAFPIIDGLDQEGYIMYRLFRDATRYMDGHHVKDLSCLNRDLKKVIFVDCNPKSYELQPRNAIGLKKWTGDNEDRTLIDLATMLRMIGTSGVEDVRTVLDYYNQFDDPVAAFKINQEKLKEEQNKKLQELQDQKSKQTQLGGLSKGLFGSRR</sequence>
<dbReference type="InterPro" id="IPR004274">
    <property type="entry name" value="FCP1_dom"/>
</dbReference>
<comment type="similarity">
    <text evidence="2 12">Belongs to the TIM50 family.</text>
</comment>
<dbReference type="CDD" id="cd07521">
    <property type="entry name" value="HAD_FCP1-like"/>
    <property type="match status" value="1"/>
</dbReference>
<feature type="compositionally biased region" description="Basic and acidic residues" evidence="13">
    <location>
        <begin position="366"/>
        <end position="376"/>
    </location>
</feature>
<keyword evidence="15" id="KW-1185">Reference proteome</keyword>
<keyword evidence="9 12" id="KW-0811">Translocation</keyword>
<comment type="subunit">
    <text evidence="12">Component of the TIM23 complex.</text>
</comment>
<dbReference type="PANTHER" id="PTHR12210">
    <property type="entry name" value="DULLARD PROTEIN PHOSPHATASE"/>
    <property type="match status" value="1"/>
</dbReference>
<dbReference type="GO" id="GO:0015031">
    <property type="term" value="P:protein transport"/>
    <property type="evidence" value="ECO:0007669"/>
    <property type="project" value="UniProtKB-KW"/>
</dbReference>
<keyword evidence="11 12" id="KW-0472">Membrane</keyword>
<dbReference type="Gene3D" id="3.40.50.1000">
    <property type="entry name" value="HAD superfamily/HAD-like"/>
    <property type="match status" value="1"/>
</dbReference>
<dbReference type="EMBL" id="CAIIXF020000008">
    <property type="protein sequence ID" value="CAH1791266.1"/>
    <property type="molecule type" value="Genomic_DNA"/>
</dbReference>
<evidence type="ECO:0000256" key="7">
    <source>
        <dbReference type="ARBA" id="ARBA00022946"/>
    </source>
</evidence>
<proteinExistence type="inferred from homology"/>
<feature type="transmembrane region" description="Helical" evidence="12">
    <location>
        <begin position="104"/>
        <end position="127"/>
    </location>
</feature>
<evidence type="ECO:0000256" key="10">
    <source>
        <dbReference type="ARBA" id="ARBA00023128"/>
    </source>
</evidence>
<dbReference type="GO" id="GO:0005744">
    <property type="term" value="C:TIM23 mitochondrial import inner membrane translocase complex"/>
    <property type="evidence" value="ECO:0007669"/>
    <property type="project" value="UniProtKB-UniRule"/>
</dbReference>
<comment type="function">
    <text evidence="12">Essential component of the TIM23 complex, a complex that mediates the translocation of transit peptide-containing proteins across the mitochondrial inner membrane.</text>
</comment>
<organism evidence="14 15">
    <name type="scientific">Owenia fusiformis</name>
    <name type="common">Polychaete worm</name>
    <dbReference type="NCBI Taxonomy" id="6347"/>
    <lineage>
        <taxon>Eukaryota</taxon>
        <taxon>Metazoa</taxon>
        <taxon>Spiralia</taxon>
        <taxon>Lophotrochozoa</taxon>
        <taxon>Annelida</taxon>
        <taxon>Polychaeta</taxon>
        <taxon>Sedentaria</taxon>
        <taxon>Canalipalpata</taxon>
        <taxon>Sabellida</taxon>
        <taxon>Oweniida</taxon>
        <taxon>Oweniidae</taxon>
        <taxon>Owenia</taxon>
    </lineage>
</organism>
<keyword evidence="10 12" id="KW-0496">Mitochondrion</keyword>
<keyword evidence="4 12" id="KW-0812">Transmembrane</keyword>
<dbReference type="AlphaFoldDB" id="A0A8J1U6M5"/>
<evidence type="ECO:0000256" key="4">
    <source>
        <dbReference type="ARBA" id="ARBA00022692"/>
    </source>
</evidence>
<evidence type="ECO:0000256" key="5">
    <source>
        <dbReference type="ARBA" id="ARBA00022792"/>
    </source>
</evidence>
<comment type="subcellular location">
    <subcellularLocation>
        <location evidence="1 12">Mitochondrion inner membrane</location>
        <topology evidence="1 12">Single-pass membrane protein</topology>
    </subcellularLocation>
</comment>
<name>A0A8J1U6M5_OWEFU</name>
<evidence type="ECO:0000256" key="11">
    <source>
        <dbReference type="ARBA" id="ARBA00023136"/>
    </source>
</evidence>
<comment type="caution">
    <text evidence="14">The sequence shown here is derived from an EMBL/GenBank/DDBJ whole genome shotgun (WGS) entry which is preliminary data.</text>
</comment>
<evidence type="ECO:0000256" key="6">
    <source>
        <dbReference type="ARBA" id="ARBA00022927"/>
    </source>
</evidence>
<evidence type="ECO:0000256" key="9">
    <source>
        <dbReference type="ARBA" id="ARBA00023010"/>
    </source>
</evidence>
<dbReference type="SUPFAM" id="SSF56784">
    <property type="entry name" value="HAD-like"/>
    <property type="match status" value="1"/>
</dbReference>
<dbReference type="Pfam" id="PF03031">
    <property type="entry name" value="NIF"/>
    <property type="match status" value="1"/>
</dbReference>
<evidence type="ECO:0000256" key="2">
    <source>
        <dbReference type="ARBA" id="ARBA00006344"/>
    </source>
</evidence>
<evidence type="ECO:0000313" key="14">
    <source>
        <dbReference type="EMBL" id="CAH1791266.1"/>
    </source>
</evidence>
<evidence type="ECO:0000256" key="12">
    <source>
        <dbReference type="RuleBase" id="RU365079"/>
    </source>
</evidence>
<feature type="region of interest" description="Disordered" evidence="13">
    <location>
        <begin position="366"/>
        <end position="393"/>
    </location>
</feature>
<protein>
    <recommendedName>
        <fullName evidence="12">Mitochondrial import inner membrane translocase subunit TIM50</fullName>
    </recommendedName>
</protein>
<keyword evidence="3 12" id="KW-0813">Transport</keyword>
<dbReference type="Proteomes" id="UP000749559">
    <property type="component" value="Unassembled WGS sequence"/>
</dbReference>
<dbReference type="SMART" id="SM00577">
    <property type="entry name" value="CPDc"/>
    <property type="match status" value="1"/>
</dbReference>
<dbReference type="OrthoDB" id="287041at2759"/>
<gene>
    <name evidence="14" type="ORF">OFUS_LOCUS16367</name>
</gene>
<dbReference type="InterPro" id="IPR023214">
    <property type="entry name" value="HAD_sf"/>
</dbReference>
<evidence type="ECO:0000256" key="3">
    <source>
        <dbReference type="ARBA" id="ARBA00022448"/>
    </source>
</evidence>
<keyword evidence="8 12" id="KW-1133">Transmembrane helix</keyword>
<dbReference type="PROSITE" id="PS50969">
    <property type="entry name" value="FCP1"/>
    <property type="match status" value="1"/>
</dbReference>
<keyword evidence="5" id="KW-0999">Mitochondrion inner membrane</keyword>
<accession>A0A8J1U6M5</accession>
<feature type="compositionally biased region" description="Basic and acidic residues" evidence="13">
    <location>
        <begin position="75"/>
        <end position="87"/>
    </location>
</feature>
<evidence type="ECO:0000256" key="13">
    <source>
        <dbReference type="SAM" id="MobiDB-lite"/>
    </source>
</evidence>
<feature type="non-terminal residue" evidence="14">
    <location>
        <position position="393"/>
    </location>
</feature>
<dbReference type="FunFam" id="3.40.50.1000:FF:000019">
    <property type="entry name" value="Mitochondrial import inner membrane translocase subunit TIM50"/>
    <property type="match status" value="1"/>
</dbReference>
<keyword evidence="6 12" id="KW-0653">Protein transport</keyword>
<evidence type="ECO:0000256" key="8">
    <source>
        <dbReference type="ARBA" id="ARBA00022989"/>
    </source>
</evidence>
<keyword evidence="7 12" id="KW-0809">Transit peptide</keyword>